<dbReference type="EMBL" id="CAJVQC010003926">
    <property type="protein sequence ID" value="CAG8533971.1"/>
    <property type="molecule type" value="Genomic_DNA"/>
</dbReference>
<organism evidence="1 2">
    <name type="scientific">Racocetra persica</name>
    <dbReference type="NCBI Taxonomy" id="160502"/>
    <lineage>
        <taxon>Eukaryota</taxon>
        <taxon>Fungi</taxon>
        <taxon>Fungi incertae sedis</taxon>
        <taxon>Mucoromycota</taxon>
        <taxon>Glomeromycotina</taxon>
        <taxon>Glomeromycetes</taxon>
        <taxon>Diversisporales</taxon>
        <taxon>Gigasporaceae</taxon>
        <taxon>Racocetra</taxon>
    </lineage>
</organism>
<evidence type="ECO:0000313" key="1">
    <source>
        <dbReference type="EMBL" id="CAG8533971.1"/>
    </source>
</evidence>
<evidence type="ECO:0000313" key="2">
    <source>
        <dbReference type="Proteomes" id="UP000789920"/>
    </source>
</evidence>
<proteinExistence type="predicted"/>
<accession>A0ACA9LKB5</accession>
<keyword evidence="2" id="KW-1185">Reference proteome</keyword>
<dbReference type="Proteomes" id="UP000789920">
    <property type="component" value="Unassembled WGS sequence"/>
</dbReference>
<name>A0ACA9LKB5_9GLOM</name>
<feature type="non-terminal residue" evidence="1">
    <location>
        <position position="1"/>
    </location>
</feature>
<sequence length="622" mass="70948">ANLSYWNSTDLSHPYVDHEITTTPDKKMKIYYLSNFIINSVSYQGTSYQSNFGNDKFNSYSGIVGNATINNTNRSIIPLVIPVATANNEASIPNCYLNNVINFPFTKIDINTSTSNSVEVRGNLNATFNIRPNLQIYVCDYATNNKVSYDWAQQFSVIALIFISILELLKAVLLIQWSCLYMAKQYSLIAFSSYSPIILVFLFYGFIKCQPGVFVGIHKIILATRDFKDAEFFQLFGDLLLHSLPMLTLSIQNIIYNYNENHQYPSTISILSFVDCGFNIIPLVFIISLAVQGFKIALIFIIPLLVIFAKLLVCFSQFFTSRFRKPLKSPLVFSMAMNSPFLLFCIISSPIRQLVIITASSGVTIWSCWPLDFVAIDIPIAVTIILMNISVWRIISGCWYLSISLSVRTKENNTHNQSTEEIDQHSFFDSFKRRSPIHGIPIYTLFKLFICPDPTIYVVVSPKILMVLGLVIFLSLDFIGSLALLISYYSPFSIQALALYLNSPFLVFLLLHPQFRAKIIAAVKLDKHKLLVWKLRDLVLISSLLLIWPGLGFGYMPYNNHDKYTWWLWYGWFFDKTLKSSQSSSTTYEGYWSLCGFLCTILLLIYCERSILLNTMPSDTVE</sequence>
<gene>
    <name evidence="1" type="ORF">RPERSI_LOCUS3263</name>
</gene>
<comment type="caution">
    <text evidence="1">The sequence shown here is derived from an EMBL/GenBank/DDBJ whole genome shotgun (WGS) entry which is preliminary data.</text>
</comment>
<protein>
    <submittedName>
        <fullName evidence="1">21045_t:CDS:1</fullName>
    </submittedName>
</protein>
<reference evidence="1" key="1">
    <citation type="submission" date="2021-06" db="EMBL/GenBank/DDBJ databases">
        <authorList>
            <person name="Kallberg Y."/>
            <person name="Tangrot J."/>
            <person name="Rosling A."/>
        </authorList>
    </citation>
    <scope>NUCLEOTIDE SEQUENCE</scope>
    <source>
        <strain evidence="1">MA461A</strain>
    </source>
</reference>